<dbReference type="GO" id="GO:0016709">
    <property type="term" value="F:oxidoreductase activity, acting on paired donors, with incorporation or reduction of molecular oxygen, NAD(P)H as one donor, and incorporation of one atom of oxygen"/>
    <property type="evidence" value="ECO:0007669"/>
    <property type="project" value="UniProtKB-ARBA"/>
</dbReference>
<reference evidence="16" key="2">
    <citation type="submission" date="2020-10" db="EMBL/GenBank/DDBJ databases">
        <authorList>
            <person name="Cooper E.A."/>
            <person name="Brenton Z.W."/>
            <person name="Flinn B.S."/>
            <person name="Jenkins J."/>
            <person name="Shu S."/>
            <person name="Flowers D."/>
            <person name="Luo F."/>
            <person name="Wang Y."/>
            <person name="Xia P."/>
            <person name="Barry K."/>
            <person name="Daum C."/>
            <person name="Lipzen A."/>
            <person name="Yoshinaga Y."/>
            <person name="Schmutz J."/>
            <person name="Saski C."/>
            <person name="Vermerris W."/>
            <person name="Kresovich S."/>
        </authorList>
    </citation>
    <scope>NUCLEOTIDE SEQUENCE</scope>
</reference>
<dbReference type="GO" id="GO:0005506">
    <property type="term" value="F:iron ion binding"/>
    <property type="evidence" value="ECO:0007669"/>
    <property type="project" value="InterPro"/>
</dbReference>
<evidence type="ECO:0000256" key="8">
    <source>
        <dbReference type="ARBA" id="ARBA00022989"/>
    </source>
</evidence>
<dbReference type="InterPro" id="IPR017972">
    <property type="entry name" value="Cyt_P450_CS"/>
</dbReference>
<keyword evidence="10 13" id="KW-0408">Iron</keyword>
<dbReference type="EMBL" id="CM027681">
    <property type="protein sequence ID" value="KAG0542017.1"/>
    <property type="molecule type" value="Genomic_DNA"/>
</dbReference>
<dbReference type="Gene3D" id="1.10.630.10">
    <property type="entry name" value="Cytochrome P450"/>
    <property type="match status" value="1"/>
</dbReference>
<dbReference type="Proteomes" id="UP000807115">
    <property type="component" value="Chromosome 2"/>
</dbReference>
<evidence type="ECO:0000256" key="3">
    <source>
        <dbReference type="ARBA" id="ARBA00010617"/>
    </source>
</evidence>
<evidence type="ECO:0000256" key="6">
    <source>
        <dbReference type="ARBA" id="ARBA00022723"/>
    </source>
</evidence>
<dbReference type="GO" id="GO:0051502">
    <property type="term" value="P:diterpene phytoalexin biosynthetic process"/>
    <property type="evidence" value="ECO:0007669"/>
    <property type="project" value="UniProtKB-ARBA"/>
</dbReference>
<dbReference type="GO" id="GO:0010333">
    <property type="term" value="F:terpene synthase activity"/>
    <property type="evidence" value="ECO:0007669"/>
    <property type="project" value="UniProtKB-ARBA"/>
</dbReference>
<keyword evidence="9 14" id="KW-0560">Oxidoreductase</keyword>
<evidence type="ECO:0000256" key="4">
    <source>
        <dbReference type="ARBA" id="ARBA00022617"/>
    </source>
</evidence>
<dbReference type="PANTHER" id="PTHR47955:SF11">
    <property type="entry name" value="4-HYDROXYPHENYLACETALDEHYDE OXIME MONOOXYGENASE"/>
    <property type="match status" value="1"/>
</dbReference>
<dbReference type="SUPFAM" id="SSF48264">
    <property type="entry name" value="Cytochrome P450"/>
    <property type="match status" value="1"/>
</dbReference>
<dbReference type="PRINTS" id="PR00463">
    <property type="entry name" value="EP450I"/>
</dbReference>
<comment type="cofactor">
    <cofactor evidence="1 13">
        <name>heme</name>
        <dbReference type="ChEBI" id="CHEBI:30413"/>
    </cofactor>
</comment>
<evidence type="ECO:0000256" key="14">
    <source>
        <dbReference type="RuleBase" id="RU000461"/>
    </source>
</evidence>
<dbReference type="InterPro" id="IPR001128">
    <property type="entry name" value="Cyt_P450"/>
</dbReference>
<feature type="transmembrane region" description="Helical" evidence="15">
    <location>
        <begin position="6"/>
        <end position="24"/>
    </location>
</feature>
<keyword evidence="6 13" id="KW-0479">Metal-binding</keyword>
<accession>A0A921RN47</accession>
<feature type="binding site" description="axial binding residue" evidence="13">
    <location>
        <position position="447"/>
    </location>
    <ligand>
        <name>heme</name>
        <dbReference type="ChEBI" id="CHEBI:30413"/>
    </ligand>
    <ligandPart>
        <name>Fe</name>
        <dbReference type="ChEBI" id="CHEBI:18248"/>
    </ligandPart>
</feature>
<comment type="similarity">
    <text evidence="3 14">Belongs to the cytochrome P450 family.</text>
</comment>
<evidence type="ECO:0000256" key="9">
    <source>
        <dbReference type="ARBA" id="ARBA00023002"/>
    </source>
</evidence>
<evidence type="ECO:0000256" key="1">
    <source>
        <dbReference type="ARBA" id="ARBA00001971"/>
    </source>
</evidence>
<comment type="caution">
    <text evidence="16">The sequence shown here is derived from an EMBL/GenBank/DDBJ whole genome shotgun (WGS) entry which is preliminary data.</text>
</comment>
<evidence type="ECO:0000256" key="7">
    <source>
        <dbReference type="ARBA" id="ARBA00022821"/>
    </source>
</evidence>
<name>A0A921RN47_SORBI</name>
<comment type="subcellular location">
    <subcellularLocation>
        <location evidence="2">Membrane</location>
        <topology evidence="2">Single-pass membrane protein</topology>
    </subcellularLocation>
</comment>
<dbReference type="GO" id="GO:0016020">
    <property type="term" value="C:membrane"/>
    <property type="evidence" value="ECO:0007669"/>
    <property type="project" value="UniProtKB-SubCell"/>
</dbReference>
<dbReference type="InterPro" id="IPR036396">
    <property type="entry name" value="Cyt_P450_sf"/>
</dbReference>
<evidence type="ECO:0000256" key="13">
    <source>
        <dbReference type="PIRSR" id="PIRSR602401-1"/>
    </source>
</evidence>
<dbReference type="PRINTS" id="PR00385">
    <property type="entry name" value="P450"/>
</dbReference>
<evidence type="ECO:0000256" key="5">
    <source>
        <dbReference type="ARBA" id="ARBA00022692"/>
    </source>
</evidence>
<dbReference type="PANTHER" id="PTHR47955">
    <property type="entry name" value="CYTOCHROME P450 FAMILY 71 PROTEIN"/>
    <property type="match status" value="1"/>
</dbReference>
<evidence type="ECO:0008006" key="18">
    <source>
        <dbReference type="Google" id="ProtNLM"/>
    </source>
</evidence>
<dbReference type="CDD" id="cd11072">
    <property type="entry name" value="CYP71-like"/>
    <property type="match status" value="1"/>
</dbReference>
<keyword evidence="8 15" id="KW-1133">Transmembrane helix</keyword>
<dbReference type="PROSITE" id="PS00086">
    <property type="entry name" value="CYTOCHROME_P450"/>
    <property type="match status" value="1"/>
</dbReference>
<sequence>MESKVLLALSVSVLVVVLLTKLIIKSLLLAKPKLNLPPGPWTLPVIGSLHHLIAGGLPHHAMRRLAHKYGPVMMLRLGEVPALVLSSPEAAQEALKTHDLAFADRNVNPTLKALTFDGNDVALAPYGERWRQLRKICVTELLTHSRVQSFQHIREQEVARLLHDVSASAAAGAAVDLTKMVSKFVNDTFVLESVGNRCKYNHEFLDAFSTGLRETFSLTVADLFPSSRVLQFFAMAPRKVLACRKRMQRVLEQVIQEKAEAMAMDGGGGEGNNEGFVGVLLRLQKEHSTLLNHASVVGLLFDMFAAGSETTSATLNWCMTALIRNPAVMAKAQAEVRDAFRGRNKAQITEQDLGRLSYLKLVIKEALRLHTPGPVLIPRVCREACRIMGYDIPKGMVLFVNVWGMCRDPKYWDQPEEFKPERFEDSNLDYKGTSYEYLPFGAGRRMCPGVTLGLANIELALASLLYHFDWKLPEGMEPKDVDVSEVSGLAASKKTSLILYPVTHVPLAANV</sequence>
<dbReference type="Pfam" id="PF00067">
    <property type="entry name" value="p450"/>
    <property type="match status" value="1"/>
</dbReference>
<keyword evidence="11 14" id="KW-0503">Monooxygenase</keyword>
<evidence type="ECO:0000256" key="11">
    <source>
        <dbReference type="ARBA" id="ARBA00023033"/>
    </source>
</evidence>
<organism evidence="16 17">
    <name type="scientific">Sorghum bicolor</name>
    <name type="common">Sorghum</name>
    <name type="synonym">Sorghum vulgare</name>
    <dbReference type="NCBI Taxonomy" id="4558"/>
    <lineage>
        <taxon>Eukaryota</taxon>
        <taxon>Viridiplantae</taxon>
        <taxon>Streptophyta</taxon>
        <taxon>Embryophyta</taxon>
        <taxon>Tracheophyta</taxon>
        <taxon>Spermatophyta</taxon>
        <taxon>Magnoliopsida</taxon>
        <taxon>Liliopsida</taxon>
        <taxon>Poales</taxon>
        <taxon>Poaceae</taxon>
        <taxon>PACMAD clade</taxon>
        <taxon>Panicoideae</taxon>
        <taxon>Andropogonodae</taxon>
        <taxon>Andropogoneae</taxon>
        <taxon>Sorghinae</taxon>
        <taxon>Sorghum</taxon>
    </lineage>
</organism>
<keyword evidence="7" id="KW-0611">Plant defense</keyword>
<keyword evidence="4 13" id="KW-0349">Heme</keyword>
<dbReference type="GO" id="GO:0020037">
    <property type="term" value="F:heme binding"/>
    <property type="evidence" value="ECO:0007669"/>
    <property type="project" value="InterPro"/>
</dbReference>
<reference evidence="16" key="1">
    <citation type="journal article" date="2019" name="BMC Genomics">
        <title>A new reference genome for Sorghum bicolor reveals high levels of sequence similarity between sweet and grain genotypes: implications for the genetics of sugar metabolism.</title>
        <authorList>
            <person name="Cooper E.A."/>
            <person name="Brenton Z.W."/>
            <person name="Flinn B.S."/>
            <person name="Jenkins J."/>
            <person name="Shu S."/>
            <person name="Flowers D."/>
            <person name="Luo F."/>
            <person name="Wang Y."/>
            <person name="Xia P."/>
            <person name="Barry K."/>
            <person name="Daum C."/>
            <person name="Lipzen A."/>
            <person name="Yoshinaga Y."/>
            <person name="Schmutz J."/>
            <person name="Saski C."/>
            <person name="Vermerris W."/>
            <person name="Kresovich S."/>
        </authorList>
    </citation>
    <scope>NUCLEOTIDE SEQUENCE</scope>
</reference>
<keyword evidence="12 15" id="KW-0472">Membrane</keyword>
<evidence type="ECO:0000313" key="17">
    <source>
        <dbReference type="Proteomes" id="UP000807115"/>
    </source>
</evidence>
<proteinExistence type="inferred from homology"/>
<evidence type="ECO:0000256" key="10">
    <source>
        <dbReference type="ARBA" id="ARBA00023004"/>
    </source>
</evidence>
<evidence type="ECO:0000256" key="2">
    <source>
        <dbReference type="ARBA" id="ARBA00004167"/>
    </source>
</evidence>
<dbReference type="FunFam" id="1.10.630.10:FF:000008">
    <property type="entry name" value="Cytochrome P450 71D8"/>
    <property type="match status" value="1"/>
</dbReference>
<evidence type="ECO:0000256" key="15">
    <source>
        <dbReference type="SAM" id="Phobius"/>
    </source>
</evidence>
<dbReference type="GO" id="GO:0006952">
    <property type="term" value="P:defense response"/>
    <property type="evidence" value="ECO:0007669"/>
    <property type="project" value="UniProtKB-KW"/>
</dbReference>
<evidence type="ECO:0000256" key="12">
    <source>
        <dbReference type="ARBA" id="ARBA00023136"/>
    </source>
</evidence>
<protein>
    <recommendedName>
        <fullName evidence="18">Cytochrome P450</fullName>
    </recommendedName>
</protein>
<gene>
    <name evidence="16" type="ORF">BDA96_02G066600</name>
</gene>
<dbReference type="AlphaFoldDB" id="A0A921RN47"/>
<evidence type="ECO:0000313" key="16">
    <source>
        <dbReference type="EMBL" id="KAG0542017.1"/>
    </source>
</evidence>
<dbReference type="InterPro" id="IPR002401">
    <property type="entry name" value="Cyt_P450_E_grp-I"/>
</dbReference>
<keyword evidence="5 15" id="KW-0812">Transmembrane</keyword>